<protein>
    <submittedName>
        <fullName evidence="1">Ribonuclease H</fullName>
    </submittedName>
</protein>
<proteinExistence type="predicted"/>
<sequence length="111" mass="12445">MVSTCIPTLVTRANNDFLCKIPSTSEVKEAVFGMNVDGAPGPDGFGGHFFQHFWGVVAIDVIQAAKSFSGNMALKIDIKKVFDTLDWDFLLYVLHQFGFHDIFCNWIEEIL</sequence>
<name>A0A2K3KPG9_TRIPR</name>
<reference evidence="1 2" key="1">
    <citation type="journal article" date="2014" name="Am. J. Bot.">
        <title>Genome assembly and annotation for red clover (Trifolium pratense; Fabaceae).</title>
        <authorList>
            <person name="Istvanek J."/>
            <person name="Jaros M."/>
            <person name="Krenek A."/>
            <person name="Repkova J."/>
        </authorList>
    </citation>
    <scope>NUCLEOTIDE SEQUENCE [LARGE SCALE GENOMIC DNA]</scope>
    <source>
        <strain evidence="2">cv. Tatra</strain>
        <tissue evidence="1">Young leaves</tissue>
    </source>
</reference>
<reference evidence="1 2" key="2">
    <citation type="journal article" date="2017" name="Front. Plant Sci.">
        <title>Gene Classification and Mining of Molecular Markers Useful in Red Clover (Trifolium pratense) Breeding.</title>
        <authorList>
            <person name="Istvanek J."/>
            <person name="Dluhosova J."/>
            <person name="Dluhos P."/>
            <person name="Patkova L."/>
            <person name="Nedelnik J."/>
            <person name="Repkova J."/>
        </authorList>
    </citation>
    <scope>NUCLEOTIDE SEQUENCE [LARGE SCALE GENOMIC DNA]</scope>
    <source>
        <strain evidence="2">cv. Tatra</strain>
        <tissue evidence="1">Young leaves</tissue>
    </source>
</reference>
<dbReference type="AlphaFoldDB" id="A0A2K3KPG9"/>
<evidence type="ECO:0000313" key="1">
    <source>
        <dbReference type="EMBL" id="PNX68197.1"/>
    </source>
</evidence>
<comment type="caution">
    <text evidence="1">The sequence shown here is derived from an EMBL/GenBank/DDBJ whole genome shotgun (WGS) entry which is preliminary data.</text>
</comment>
<dbReference type="EMBL" id="ASHM01104370">
    <property type="protein sequence ID" value="PNX68197.1"/>
    <property type="molecule type" value="Genomic_DNA"/>
</dbReference>
<feature type="non-terminal residue" evidence="1">
    <location>
        <position position="111"/>
    </location>
</feature>
<evidence type="ECO:0000313" key="2">
    <source>
        <dbReference type="Proteomes" id="UP000236291"/>
    </source>
</evidence>
<organism evidence="1 2">
    <name type="scientific">Trifolium pratense</name>
    <name type="common">Red clover</name>
    <dbReference type="NCBI Taxonomy" id="57577"/>
    <lineage>
        <taxon>Eukaryota</taxon>
        <taxon>Viridiplantae</taxon>
        <taxon>Streptophyta</taxon>
        <taxon>Embryophyta</taxon>
        <taxon>Tracheophyta</taxon>
        <taxon>Spermatophyta</taxon>
        <taxon>Magnoliopsida</taxon>
        <taxon>eudicotyledons</taxon>
        <taxon>Gunneridae</taxon>
        <taxon>Pentapetalae</taxon>
        <taxon>rosids</taxon>
        <taxon>fabids</taxon>
        <taxon>Fabales</taxon>
        <taxon>Fabaceae</taxon>
        <taxon>Papilionoideae</taxon>
        <taxon>50 kb inversion clade</taxon>
        <taxon>NPAAA clade</taxon>
        <taxon>Hologalegina</taxon>
        <taxon>IRL clade</taxon>
        <taxon>Trifolieae</taxon>
        <taxon>Trifolium</taxon>
    </lineage>
</organism>
<accession>A0A2K3KPG9</accession>
<gene>
    <name evidence="1" type="ORF">L195_g056032</name>
</gene>
<dbReference type="Proteomes" id="UP000236291">
    <property type="component" value="Unassembled WGS sequence"/>
</dbReference>
<dbReference type="STRING" id="57577.A0A2K3KPG9"/>